<name>A0A1J1IJU3_9DIPT</name>
<keyword evidence="4" id="KW-1185">Reference proteome</keyword>
<feature type="compositionally biased region" description="Basic and acidic residues" evidence="1">
    <location>
        <begin position="868"/>
        <end position="878"/>
    </location>
</feature>
<feature type="region of interest" description="Disordered" evidence="1">
    <location>
        <begin position="505"/>
        <end position="532"/>
    </location>
</feature>
<feature type="compositionally biased region" description="Basic and acidic residues" evidence="1">
    <location>
        <begin position="658"/>
        <end position="669"/>
    </location>
</feature>
<dbReference type="PANTHER" id="PTHR21219:SF4">
    <property type="entry name" value="PID DOMAIN-CONTAINING PROTEIN"/>
    <property type="match status" value="1"/>
</dbReference>
<proteinExistence type="predicted"/>
<dbReference type="SMART" id="SM00462">
    <property type="entry name" value="PTB"/>
    <property type="match status" value="1"/>
</dbReference>
<feature type="region of interest" description="Disordered" evidence="1">
    <location>
        <begin position="652"/>
        <end position="704"/>
    </location>
</feature>
<dbReference type="AlphaFoldDB" id="A0A1J1IJU3"/>
<dbReference type="PANTHER" id="PTHR21219">
    <property type="entry name" value="FI19613P1"/>
    <property type="match status" value="1"/>
</dbReference>
<evidence type="ECO:0000256" key="1">
    <source>
        <dbReference type="SAM" id="MobiDB-lite"/>
    </source>
</evidence>
<feature type="region of interest" description="Disordered" evidence="1">
    <location>
        <begin position="362"/>
        <end position="493"/>
    </location>
</feature>
<feature type="domain" description="PID" evidence="2">
    <location>
        <begin position="164"/>
        <end position="341"/>
    </location>
</feature>
<dbReference type="Proteomes" id="UP000183832">
    <property type="component" value="Unassembled WGS sequence"/>
</dbReference>
<feature type="region of interest" description="Disordered" evidence="1">
    <location>
        <begin position="793"/>
        <end position="819"/>
    </location>
</feature>
<protein>
    <submittedName>
        <fullName evidence="3">CLUMA_CG013120, isoform A</fullName>
    </submittedName>
</protein>
<feature type="compositionally biased region" description="Polar residues" evidence="1">
    <location>
        <begin position="362"/>
        <end position="379"/>
    </location>
</feature>
<gene>
    <name evidence="3" type="ORF">CLUMA_CG013120</name>
</gene>
<feature type="compositionally biased region" description="Basic residues" evidence="1">
    <location>
        <begin position="879"/>
        <end position="888"/>
    </location>
</feature>
<reference evidence="3 4" key="1">
    <citation type="submission" date="2015-04" db="EMBL/GenBank/DDBJ databases">
        <authorList>
            <person name="Syromyatnikov M.Y."/>
            <person name="Popov V.N."/>
        </authorList>
    </citation>
    <scope>NUCLEOTIDE SEQUENCE [LARGE SCALE GENOMIC DNA]</scope>
</reference>
<feature type="region of interest" description="Disordered" evidence="1">
    <location>
        <begin position="867"/>
        <end position="892"/>
    </location>
</feature>
<dbReference type="EMBL" id="CVRI01000053">
    <property type="protein sequence ID" value="CRK99812.1"/>
    <property type="molecule type" value="Genomic_DNA"/>
</dbReference>
<organism evidence="3 4">
    <name type="scientific">Clunio marinus</name>
    <dbReference type="NCBI Taxonomy" id="568069"/>
    <lineage>
        <taxon>Eukaryota</taxon>
        <taxon>Metazoa</taxon>
        <taxon>Ecdysozoa</taxon>
        <taxon>Arthropoda</taxon>
        <taxon>Hexapoda</taxon>
        <taxon>Insecta</taxon>
        <taxon>Pterygota</taxon>
        <taxon>Neoptera</taxon>
        <taxon>Endopterygota</taxon>
        <taxon>Diptera</taxon>
        <taxon>Nematocera</taxon>
        <taxon>Chironomoidea</taxon>
        <taxon>Chironomidae</taxon>
        <taxon>Clunio</taxon>
    </lineage>
</organism>
<evidence type="ECO:0000313" key="4">
    <source>
        <dbReference type="Proteomes" id="UP000183832"/>
    </source>
</evidence>
<sequence>MVTAVSKKMNRNSSIKTTTTTIIAKKTLESINGSISSASGFRLLIEANGGLGNITYSGGGGSVGIEEICETMSTVSKNSIYKQRIDAMFDDSSRSIISQRSFRDRKRASSVSGSISGSNRHSSDRLQAITENDFNNTSPSQSIKNSVQAQIEKMFTDIAKDDPSISSCFTIKYLGALPLTGKVTSLLGLQDPLRQLYLSGAGHGNQNAGTLDISPKGLRVRLANGREPQVTPFQNIAVWSAVKFVVSHSEGGAAFLPLITDPENIDKAILFKPLNAADKRRLSSGLHSPLFAVVMKSPNIAKQLECHGFVCQSPEDAIVIAATLYQNLMAHMGSSQNQRTRKPKNRNGIGCMSIASSSAITNAVHSSKSSLRGSRNGSTRSKQSLPPVPPPSRPPRKKRSASNSLSSESDVIRSIGTNNNIHPDFDTSSDENNKNKNLKAKKPLPPLPLNPPNINRRVRRDGTSSGKSKSSTEQKSNKGKNDDPYGLKEGGGDILTKVAIPRSGSFLNTTGHGRYKSRGTRRNLTGKSVNGGAFTGGGGSPLGFSELFNEFRLQENLHSLDDILNAIINSDGMSFNDLKPIYKEFLLKLAVTLTKDELYQRSKSIMRRQKKKKLKRKNSSATTHPAKMIIGAFGLKNMFRLGKFKSKKSLTSSQVKLNDPKRNSEYELKSKKKRRDRSRIGTSGSEVSVHRTETAMNGHNRNSSSGYVSCSECSYDSDNCTCNSADRCYCSLGGDDINAKLNREAEEQRASPVPSCHSDDKCYCSMGETLDGSTTWCDSDSCATASKCYCNPDEKKSQKKSKNKDGTMKKGKSNRPRNKDNFALDYELFTVGSSSKHVKPTEALSVKKSVEMAAVFADVKLSQTTDIKNLKPAKDKNQKSHKPKHNHKKQQDDVVSIKNNKNVLRMKSEDNYKTSEVILRKDIEVTSKRVTRTEGYYQAVAPRPVSASLEDSLGYLP</sequence>
<dbReference type="STRING" id="568069.A0A1J1IJU3"/>
<feature type="compositionally biased region" description="Polar residues" evidence="1">
    <location>
        <begin position="405"/>
        <end position="421"/>
    </location>
</feature>
<evidence type="ECO:0000313" key="3">
    <source>
        <dbReference type="EMBL" id="CRK99812.1"/>
    </source>
</evidence>
<feature type="compositionally biased region" description="Basic and acidic residues" evidence="1">
    <location>
        <begin position="470"/>
        <end position="486"/>
    </location>
</feature>
<accession>A0A1J1IJU3</accession>
<dbReference type="InterPro" id="IPR006020">
    <property type="entry name" value="PTB/PI_dom"/>
</dbReference>
<evidence type="ECO:0000259" key="2">
    <source>
        <dbReference type="SMART" id="SM00462"/>
    </source>
</evidence>
<dbReference type="OrthoDB" id="3647at2759"/>